<name>A0A9N9LD97_9HELO</name>
<protein>
    <recommendedName>
        <fullName evidence="3">DUF7730 domain-containing protein</fullName>
    </recommendedName>
</protein>
<keyword evidence="2" id="KW-0812">Transmembrane</keyword>
<sequence>MAGGYRSRPVSLDQSPHVCGDQLMQTTLFNNRGTLAIYNPSTQDQPSLLSIPATTTTTTKSTATPPPRGLVIRNHGSCKVTSVKFRFEDLPAEIRLQIYRLLLIAPQSAIRYLLCVWCKRIMVACQDPVDDEDEEDEDDSEDQDDHNSERDGDEQSGSFVPRPEVESSKPMWQQHFVYPSILQCSRLIYSEGMPILYGENTFALSYPNLHSAVCYHSWQISSTTTGLLRHARIFLQRAEFNRLLSLQRDFAALKELEVQTSVAYDDWQCLILLGKLLIRLYDKITFLRAIEYHPHWDESKKKYQYQVFHPSFNDRPGGKGICYTTESSIGATGVHRRDDYIPPCPRGEYVARPELSAHFPGCGFNGVLRVIISRSETKYCAPLKFYECDQDGESFLLLFDAHKLSICFAYTLQLTSDPRFSRFNKFKIASRYVAEFQDFIPSDSSSEYLIHGTLLSVLSFLGHVVKKIVLLALGGIVVFVSMKRELKCRLVLLFISVNR</sequence>
<keyword evidence="2" id="KW-1133">Transmembrane helix</keyword>
<feature type="region of interest" description="Disordered" evidence="1">
    <location>
        <begin position="46"/>
        <end position="70"/>
    </location>
</feature>
<dbReference type="Proteomes" id="UP000696280">
    <property type="component" value="Unassembled WGS sequence"/>
</dbReference>
<dbReference type="InterPro" id="IPR038883">
    <property type="entry name" value="AN11006-like"/>
</dbReference>
<comment type="caution">
    <text evidence="4">The sequence shown here is derived from an EMBL/GenBank/DDBJ whole genome shotgun (WGS) entry which is preliminary data.</text>
</comment>
<evidence type="ECO:0000313" key="5">
    <source>
        <dbReference type="Proteomes" id="UP000696280"/>
    </source>
</evidence>
<evidence type="ECO:0000313" key="4">
    <source>
        <dbReference type="EMBL" id="CAG8961362.1"/>
    </source>
</evidence>
<organism evidence="4 5">
    <name type="scientific">Hymenoscyphus fraxineus</name>
    <dbReference type="NCBI Taxonomy" id="746836"/>
    <lineage>
        <taxon>Eukaryota</taxon>
        <taxon>Fungi</taxon>
        <taxon>Dikarya</taxon>
        <taxon>Ascomycota</taxon>
        <taxon>Pezizomycotina</taxon>
        <taxon>Leotiomycetes</taxon>
        <taxon>Helotiales</taxon>
        <taxon>Helotiaceae</taxon>
        <taxon>Hymenoscyphus</taxon>
    </lineage>
</organism>
<feature type="compositionally biased region" description="Low complexity" evidence="1">
    <location>
        <begin position="52"/>
        <end position="63"/>
    </location>
</feature>
<dbReference type="PANTHER" id="PTHR42085:SF2">
    <property type="entry name" value="F-BOX DOMAIN-CONTAINING PROTEIN"/>
    <property type="match status" value="1"/>
</dbReference>
<dbReference type="EMBL" id="CAJVRL010000107">
    <property type="protein sequence ID" value="CAG8961362.1"/>
    <property type="molecule type" value="Genomic_DNA"/>
</dbReference>
<evidence type="ECO:0000256" key="1">
    <source>
        <dbReference type="SAM" id="MobiDB-lite"/>
    </source>
</evidence>
<dbReference type="Pfam" id="PF24864">
    <property type="entry name" value="DUF7730"/>
    <property type="match status" value="1"/>
</dbReference>
<feature type="transmembrane region" description="Helical" evidence="2">
    <location>
        <begin position="454"/>
        <end position="480"/>
    </location>
</feature>
<keyword evidence="2" id="KW-0472">Membrane</keyword>
<keyword evidence="5" id="KW-1185">Reference proteome</keyword>
<dbReference type="PANTHER" id="PTHR42085">
    <property type="entry name" value="F-BOX DOMAIN-CONTAINING PROTEIN"/>
    <property type="match status" value="1"/>
</dbReference>
<dbReference type="InterPro" id="IPR056632">
    <property type="entry name" value="DUF7730"/>
</dbReference>
<reference evidence="4" key="1">
    <citation type="submission" date="2021-07" db="EMBL/GenBank/DDBJ databases">
        <authorList>
            <person name="Durling M."/>
        </authorList>
    </citation>
    <scope>NUCLEOTIDE SEQUENCE</scope>
</reference>
<feature type="domain" description="DUF7730" evidence="3">
    <location>
        <begin position="87"/>
        <end position="208"/>
    </location>
</feature>
<proteinExistence type="predicted"/>
<dbReference type="OrthoDB" id="2951834at2759"/>
<evidence type="ECO:0000256" key="2">
    <source>
        <dbReference type="SAM" id="Phobius"/>
    </source>
</evidence>
<feature type="compositionally biased region" description="Acidic residues" evidence="1">
    <location>
        <begin position="129"/>
        <end position="144"/>
    </location>
</feature>
<feature type="region of interest" description="Disordered" evidence="1">
    <location>
        <begin position="129"/>
        <end position="165"/>
    </location>
</feature>
<evidence type="ECO:0000259" key="3">
    <source>
        <dbReference type="Pfam" id="PF24864"/>
    </source>
</evidence>
<dbReference type="AlphaFoldDB" id="A0A9N9LD97"/>
<accession>A0A9N9LD97</accession>
<gene>
    <name evidence="4" type="ORF">HYFRA_00013823</name>
</gene>